<accession>A0AAJ4T3Z6</accession>
<keyword evidence="1" id="KW-1133">Transmembrane helix</keyword>
<evidence type="ECO:0000256" key="1">
    <source>
        <dbReference type="SAM" id="Phobius"/>
    </source>
</evidence>
<keyword evidence="1" id="KW-0472">Membrane</keyword>
<dbReference type="AlphaFoldDB" id="A0AAJ4T3Z6"/>
<feature type="transmembrane region" description="Helical" evidence="1">
    <location>
        <begin position="32"/>
        <end position="52"/>
    </location>
</feature>
<feature type="chain" id="PRO_5042522565" description="Lipoprotein" evidence="2">
    <location>
        <begin position="23"/>
        <end position="126"/>
    </location>
</feature>
<sequence length="126" mass="12427">MKILAFAAGFGLVAACAVPSMAAADAEPIGAAASLSLFGVLMMGLCIAAFGALARRVDVAHGHWLSACAGALCGAVLYGSFTLAFATQSITAGLAYAASALCAASAALLLPGLLKRVARLMARPGQ</sequence>
<evidence type="ECO:0000313" key="4">
    <source>
        <dbReference type="Proteomes" id="UP000662821"/>
    </source>
</evidence>
<reference evidence="3 4" key="1">
    <citation type="submission" date="2021-03" db="EMBL/GenBank/DDBJ databases">
        <title>Draft genome sequence of Janthinobacterium sp. strain PLB02 isolated from infected primmorphs (Lubomirskia baicalensis).</title>
        <authorList>
            <person name="Chernogor L.I."/>
            <person name="Belikov S.I."/>
            <person name="Petrushin I.S."/>
        </authorList>
    </citation>
    <scope>NUCLEOTIDE SEQUENCE [LARGE SCALE GENOMIC DNA]</scope>
    <source>
        <strain evidence="3 4">PLB02</strain>
    </source>
</reference>
<dbReference type="EMBL" id="CP071520">
    <property type="protein sequence ID" value="QSX94955.1"/>
    <property type="molecule type" value="Genomic_DNA"/>
</dbReference>
<feature type="signal peptide" evidence="2">
    <location>
        <begin position="1"/>
        <end position="22"/>
    </location>
</feature>
<dbReference type="RefSeq" id="WP_151096393.1">
    <property type="nucleotide sequence ID" value="NZ_CP071520.1"/>
</dbReference>
<keyword evidence="2" id="KW-0732">Signal</keyword>
<name>A0AAJ4T3Z6_9BURK</name>
<feature type="transmembrane region" description="Helical" evidence="1">
    <location>
        <begin position="93"/>
        <end position="114"/>
    </location>
</feature>
<keyword evidence="1" id="KW-0812">Transmembrane</keyword>
<evidence type="ECO:0000256" key="2">
    <source>
        <dbReference type="SAM" id="SignalP"/>
    </source>
</evidence>
<gene>
    <name evidence="3" type="ORF">J3P46_19925</name>
</gene>
<feature type="transmembrane region" description="Helical" evidence="1">
    <location>
        <begin position="64"/>
        <end position="87"/>
    </location>
</feature>
<evidence type="ECO:0000313" key="3">
    <source>
        <dbReference type="EMBL" id="QSX94955.1"/>
    </source>
</evidence>
<organism evidence="3 4">
    <name type="scientific">Janthinobacterium lividum</name>
    <dbReference type="NCBI Taxonomy" id="29581"/>
    <lineage>
        <taxon>Bacteria</taxon>
        <taxon>Pseudomonadati</taxon>
        <taxon>Pseudomonadota</taxon>
        <taxon>Betaproteobacteria</taxon>
        <taxon>Burkholderiales</taxon>
        <taxon>Oxalobacteraceae</taxon>
        <taxon>Janthinobacterium</taxon>
    </lineage>
</organism>
<proteinExistence type="predicted"/>
<protein>
    <recommendedName>
        <fullName evidence="5">Lipoprotein</fullName>
    </recommendedName>
</protein>
<dbReference type="Proteomes" id="UP000662821">
    <property type="component" value="Chromosome"/>
</dbReference>
<evidence type="ECO:0008006" key="5">
    <source>
        <dbReference type="Google" id="ProtNLM"/>
    </source>
</evidence>
<dbReference type="PROSITE" id="PS51257">
    <property type="entry name" value="PROKAR_LIPOPROTEIN"/>
    <property type="match status" value="1"/>
</dbReference>